<gene>
    <name evidence="1" type="ORF">GSTUAT00005388001</name>
</gene>
<proteinExistence type="predicted"/>
<dbReference type="EMBL" id="LN891045">
    <property type="protein sequence ID" value="CUS10524.1"/>
    <property type="molecule type" value="Genomic_DNA"/>
</dbReference>
<name>A0A292PTS9_9PEZI</name>
<sequence>MMPLRLIICSNSILPFSTSELPSSSSSSAAFSGKSSAVTADTAQFDRVMCEGRPCVNAPHLSCMNNPHANRFLSPRSQGGIFHPSQFNAHDPPFKSECRCNNKRPACTAASFGRCITSAMVLLANFSSAATSGFFCGDKSLSYDHQCSARMYTAASSGGENSRCVREYFSRKTFLCRIGKDGCTILK</sequence>
<dbReference type="AlphaFoldDB" id="A0A292PTS9"/>
<dbReference type="Proteomes" id="UP001412239">
    <property type="component" value="Unassembled WGS sequence"/>
</dbReference>
<reference evidence="1" key="1">
    <citation type="submission" date="2015-10" db="EMBL/GenBank/DDBJ databases">
        <authorList>
            <person name="Regsiter A."/>
            <person name="william w."/>
        </authorList>
    </citation>
    <scope>NUCLEOTIDE SEQUENCE</scope>
    <source>
        <strain evidence="1">Montdore</strain>
    </source>
</reference>
<protein>
    <submittedName>
        <fullName evidence="1">Uncharacterized protein</fullName>
    </submittedName>
</protein>
<accession>A0A292PTS9</accession>
<evidence type="ECO:0000313" key="2">
    <source>
        <dbReference type="Proteomes" id="UP001412239"/>
    </source>
</evidence>
<evidence type="ECO:0000313" key="1">
    <source>
        <dbReference type="EMBL" id="CUS10524.1"/>
    </source>
</evidence>
<keyword evidence="2" id="KW-1185">Reference proteome</keyword>
<organism evidence="1 2">
    <name type="scientific">Tuber aestivum</name>
    <name type="common">summer truffle</name>
    <dbReference type="NCBI Taxonomy" id="59557"/>
    <lineage>
        <taxon>Eukaryota</taxon>
        <taxon>Fungi</taxon>
        <taxon>Dikarya</taxon>
        <taxon>Ascomycota</taxon>
        <taxon>Pezizomycotina</taxon>
        <taxon>Pezizomycetes</taxon>
        <taxon>Pezizales</taxon>
        <taxon>Tuberaceae</taxon>
        <taxon>Tuber</taxon>
    </lineage>
</organism>